<gene>
    <name evidence="3" type="ORF">TRITD_4Av1G211720</name>
</gene>
<dbReference type="InterPro" id="IPR036291">
    <property type="entry name" value="NAD(P)-bd_dom_sf"/>
</dbReference>
<dbReference type="PRINTS" id="PR00081">
    <property type="entry name" value="GDHRDH"/>
</dbReference>
<proteinExistence type="predicted"/>
<dbReference type="FunFam" id="3.40.50.720:FF:000084">
    <property type="entry name" value="Short-chain dehydrogenase reductase"/>
    <property type="match status" value="1"/>
</dbReference>
<dbReference type="InterPro" id="IPR020904">
    <property type="entry name" value="Sc_DH/Rdtase_CS"/>
</dbReference>
<dbReference type="EMBL" id="LT934117">
    <property type="protein sequence ID" value="VAH96673.1"/>
    <property type="molecule type" value="Genomic_DNA"/>
</dbReference>
<keyword evidence="2" id="KW-0560">Oxidoreductase</keyword>
<evidence type="ECO:0000313" key="4">
    <source>
        <dbReference type="Proteomes" id="UP000324705"/>
    </source>
</evidence>
<organism evidence="3 4">
    <name type="scientific">Triticum turgidum subsp. durum</name>
    <name type="common">Durum wheat</name>
    <name type="synonym">Triticum durum</name>
    <dbReference type="NCBI Taxonomy" id="4567"/>
    <lineage>
        <taxon>Eukaryota</taxon>
        <taxon>Viridiplantae</taxon>
        <taxon>Streptophyta</taxon>
        <taxon>Embryophyta</taxon>
        <taxon>Tracheophyta</taxon>
        <taxon>Spermatophyta</taxon>
        <taxon>Magnoliopsida</taxon>
        <taxon>Liliopsida</taxon>
        <taxon>Poales</taxon>
        <taxon>Poaceae</taxon>
        <taxon>BOP clade</taxon>
        <taxon>Pooideae</taxon>
        <taxon>Triticodae</taxon>
        <taxon>Triticeae</taxon>
        <taxon>Triticinae</taxon>
        <taxon>Triticum</taxon>
    </lineage>
</organism>
<protein>
    <submittedName>
        <fullName evidence="3">Uncharacterized protein</fullName>
    </submittedName>
</protein>
<dbReference type="Gramene" id="TRITD4Av1G211720.2">
    <property type="protein sequence ID" value="TRITD4Av1G211720.2"/>
    <property type="gene ID" value="TRITD4Av1G211720"/>
</dbReference>
<dbReference type="PANTHER" id="PTHR42898:SF102">
    <property type="entry name" value="TROPINONE REDUCTASE"/>
    <property type="match status" value="1"/>
</dbReference>
<dbReference type="PANTHER" id="PTHR42898">
    <property type="entry name" value="TROPINONE REDUCTASE"/>
    <property type="match status" value="1"/>
</dbReference>
<dbReference type="Pfam" id="PF13561">
    <property type="entry name" value="adh_short_C2"/>
    <property type="match status" value="1"/>
</dbReference>
<dbReference type="PRINTS" id="PR00080">
    <property type="entry name" value="SDRFAMILY"/>
</dbReference>
<accession>A0A9R0SJV3</accession>
<dbReference type="InterPro" id="IPR002347">
    <property type="entry name" value="SDR_fam"/>
</dbReference>
<dbReference type="PROSITE" id="PS00061">
    <property type="entry name" value="ADH_SHORT"/>
    <property type="match status" value="1"/>
</dbReference>
<name>A0A9R0SJV3_TRITD</name>
<keyword evidence="4" id="KW-1185">Reference proteome</keyword>
<evidence type="ECO:0000256" key="1">
    <source>
        <dbReference type="ARBA" id="ARBA00022857"/>
    </source>
</evidence>
<evidence type="ECO:0000256" key="2">
    <source>
        <dbReference type="ARBA" id="ARBA00023002"/>
    </source>
</evidence>
<reference evidence="3 4" key="1">
    <citation type="submission" date="2017-09" db="EMBL/GenBank/DDBJ databases">
        <authorList>
            <consortium name="International Durum Wheat Genome Sequencing Consortium (IDWGSC)"/>
            <person name="Milanesi L."/>
        </authorList>
    </citation>
    <scope>NUCLEOTIDE SEQUENCE [LARGE SCALE GENOMIC DNA]</scope>
    <source>
        <strain evidence="4">cv. Svevo</strain>
    </source>
</reference>
<sequence>MAADCGSREEIWSLAGATALVTGGSKGIGHAIVEELARFGARVHTCSRNSAELEECRRRWEEKNLQVTVSVCDVSIGADREKLMDTVRQTFHSKLDILVNNAAQLFYKPTVGCTGEEYSNLMNTNLESTFHLSQLAHPLLLHASIAGGGTIINMSSIGGSIGFAGYTIYATTKGAIHQLTRSLATEWGPDKIRVNAIAPGFITTDMIKDRCFHYDTRIDTEFMKQEHLKTPLGRSGKPVEIATAVSFLCMPAASFITGQVICIDGGRTISS</sequence>
<dbReference type="InterPro" id="IPR045000">
    <property type="entry name" value="TR"/>
</dbReference>
<dbReference type="Proteomes" id="UP000324705">
    <property type="component" value="Chromosome 4A"/>
</dbReference>
<dbReference type="SUPFAM" id="SSF51735">
    <property type="entry name" value="NAD(P)-binding Rossmann-fold domains"/>
    <property type="match status" value="1"/>
</dbReference>
<dbReference type="Gene3D" id="3.40.50.720">
    <property type="entry name" value="NAD(P)-binding Rossmann-like Domain"/>
    <property type="match status" value="1"/>
</dbReference>
<dbReference type="GO" id="GO:0016491">
    <property type="term" value="F:oxidoreductase activity"/>
    <property type="evidence" value="ECO:0007669"/>
    <property type="project" value="UniProtKB-KW"/>
</dbReference>
<keyword evidence="1" id="KW-0521">NADP</keyword>
<evidence type="ECO:0000313" key="3">
    <source>
        <dbReference type="EMBL" id="VAH96673.1"/>
    </source>
</evidence>
<dbReference type="AlphaFoldDB" id="A0A9R0SJV3"/>